<keyword evidence="12" id="KW-0963">Cytoplasm</keyword>
<dbReference type="GO" id="GO:0061708">
    <property type="term" value="F:tRNA-5-taurinomethyluridine 2-sulfurtransferase"/>
    <property type="evidence" value="ECO:0007669"/>
    <property type="project" value="UniProtKB-EC"/>
</dbReference>
<comment type="function">
    <text evidence="12">Catalyzes the 2-thiolation of uridine at the wobble position (U34) of tRNA, leading to the formation of s(2)U34.</text>
</comment>
<dbReference type="CDD" id="cd01998">
    <property type="entry name" value="MnmA_TRMU-like"/>
    <property type="match status" value="1"/>
</dbReference>
<dbReference type="InterPro" id="IPR014729">
    <property type="entry name" value="Rossmann-like_a/b/a_fold"/>
</dbReference>
<evidence type="ECO:0000259" key="13">
    <source>
        <dbReference type="Pfam" id="PF20258"/>
    </source>
</evidence>
<evidence type="ECO:0000256" key="5">
    <source>
        <dbReference type="ARBA" id="ARBA00022694"/>
    </source>
</evidence>
<feature type="site" description="Interaction with tRNA" evidence="12">
    <location>
        <position position="359"/>
    </location>
</feature>
<dbReference type="InterPro" id="IPR023382">
    <property type="entry name" value="MnmA-like_central_sf"/>
</dbReference>
<keyword evidence="6 12" id="KW-0547">Nucleotide-binding</keyword>
<name>A0A1J5AXX9_9BACT</name>
<keyword evidence="3 12" id="KW-0820">tRNA-binding</keyword>
<dbReference type="GO" id="GO:0005524">
    <property type="term" value="F:ATP binding"/>
    <property type="evidence" value="ECO:0007669"/>
    <property type="project" value="UniProtKB-KW"/>
</dbReference>
<evidence type="ECO:0000256" key="8">
    <source>
        <dbReference type="ARBA" id="ARBA00022884"/>
    </source>
</evidence>
<feature type="domain" description="tRNA-specific 2-thiouridylase MnmA-like central" evidence="14">
    <location>
        <begin position="234"/>
        <end position="290"/>
    </location>
</feature>
<protein>
    <recommendedName>
        <fullName evidence="12">tRNA-specific 2-thiouridylase MnmA</fullName>
        <ecNumber evidence="12">2.8.1.13</ecNumber>
    </recommendedName>
</protein>
<evidence type="ECO:0000256" key="2">
    <source>
        <dbReference type="ARBA" id="ARBA00006191"/>
    </source>
</evidence>
<dbReference type="Gene3D" id="2.30.30.280">
    <property type="entry name" value="Adenine nucleotide alpha hydrolases-like domains"/>
    <property type="match status" value="1"/>
</dbReference>
<dbReference type="EC" id="2.8.1.13" evidence="12"/>
<dbReference type="PANTHER" id="PTHR11933:SF5">
    <property type="entry name" value="MITOCHONDRIAL TRNA-SPECIFIC 2-THIOURIDYLASE 1"/>
    <property type="match status" value="1"/>
</dbReference>
<dbReference type="SUPFAM" id="SSF52402">
    <property type="entry name" value="Adenine nucleotide alpha hydrolases-like"/>
    <property type="match status" value="1"/>
</dbReference>
<dbReference type="NCBIfam" id="NF001138">
    <property type="entry name" value="PRK00143.1"/>
    <property type="match status" value="1"/>
</dbReference>
<dbReference type="FunFam" id="3.40.50.620:FF:000104">
    <property type="entry name" value="Mitochondrial tRNA-specific 2-thiouridylase 1"/>
    <property type="match status" value="1"/>
</dbReference>
<proteinExistence type="inferred from homology"/>
<evidence type="ECO:0000313" key="16">
    <source>
        <dbReference type="Proteomes" id="UP000183605"/>
    </source>
</evidence>
<dbReference type="HAMAP" id="MF_00144">
    <property type="entry name" value="tRNA_thiouridyl_MnmA"/>
    <property type="match status" value="1"/>
</dbReference>
<evidence type="ECO:0000256" key="4">
    <source>
        <dbReference type="ARBA" id="ARBA00022679"/>
    </source>
</evidence>
<evidence type="ECO:0000256" key="12">
    <source>
        <dbReference type="HAMAP-Rule" id="MF_00144"/>
    </source>
</evidence>
<evidence type="ECO:0000256" key="1">
    <source>
        <dbReference type="ARBA" id="ARBA00003986"/>
    </source>
</evidence>
<feature type="binding site" evidence="12">
    <location>
        <begin position="6"/>
        <end position="13"/>
    </location>
    <ligand>
        <name>ATP</name>
        <dbReference type="ChEBI" id="CHEBI:30616"/>
    </ligand>
</feature>
<dbReference type="InterPro" id="IPR004506">
    <property type="entry name" value="MnmA-like"/>
</dbReference>
<keyword evidence="7 12" id="KW-0067">ATP-binding</keyword>
<dbReference type="Gene3D" id="3.40.50.620">
    <property type="entry name" value="HUPs"/>
    <property type="match status" value="1"/>
</dbReference>
<keyword evidence="8 12" id="KW-0694">RNA-binding</keyword>
<sequence length="384" mass="43265">MKVAVGVSGGVDSALAAALLKEQGYEVTGVFLECWPADAEAMAGKNEPCQGDKDRQDALGVALKLKIPFKVLDFKKEYKQKVLDWFYREYKAGRTPNPDIVCNQEIKFGMFLKWALKNKFDFLATGHYCQLISTRHTKFSACSQLSGFPDETLRAQKFVSPASTHLLRSADEQKDQTYFLAMLKEKQLRRVLFPIGHLTKKQVRLEAKKRGLKVWNKKDSSGICFIGHDLNFREFLKRKIKEHEGEAVDKNGKVVGKHQGFEFYTIGQSYARPLFVIGKDIERNRLIVGKKPDLAKKEFKVEGWGGIHPLKIVKSLKSKGYSPLGLLVRIRHQGRLIGCKITGKKVFLEKAEYGIAPGQVAAIYRETVRTEPTVLECLGGGVIK</sequence>
<dbReference type="Pfam" id="PF20259">
    <property type="entry name" value="tRNA_Me_trans_M"/>
    <property type="match status" value="1"/>
</dbReference>
<comment type="caution">
    <text evidence="12">Lacks conserved residue(s) required for the propagation of feature annotation.</text>
</comment>
<feature type="binding site" evidence="12">
    <location>
        <position position="32"/>
    </location>
    <ligand>
        <name>ATP</name>
        <dbReference type="ChEBI" id="CHEBI:30616"/>
    </ligand>
</feature>
<dbReference type="Proteomes" id="UP000183605">
    <property type="component" value="Unassembled WGS sequence"/>
</dbReference>
<comment type="catalytic activity">
    <reaction evidence="11 12">
        <text>S-sulfanyl-L-cysteinyl-[protein] + uridine(34) in tRNA + AH2 + ATP = 2-thiouridine(34) in tRNA + L-cysteinyl-[protein] + A + AMP + diphosphate + H(+)</text>
        <dbReference type="Rhea" id="RHEA:47032"/>
        <dbReference type="Rhea" id="RHEA-COMP:10131"/>
        <dbReference type="Rhea" id="RHEA-COMP:11726"/>
        <dbReference type="Rhea" id="RHEA-COMP:11727"/>
        <dbReference type="Rhea" id="RHEA-COMP:11728"/>
        <dbReference type="ChEBI" id="CHEBI:13193"/>
        <dbReference type="ChEBI" id="CHEBI:15378"/>
        <dbReference type="ChEBI" id="CHEBI:17499"/>
        <dbReference type="ChEBI" id="CHEBI:29950"/>
        <dbReference type="ChEBI" id="CHEBI:30616"/>
        <dbReference type="ChEBI" id="CHEBI:33019"/>
        <dbReference type="ChEBI" id="CHEBI:61963"/>
        <dbReference type="ChEBI" id="CHEBI:65315"/>
        <dbReference type="ChEBI" id="CHEBI:87170"/>
        <dbReference type="ChEBI" id="CHEBI:456215"/>
        <dbReference type="EC" id="2.8.1.13"/>
    </reaction>
</comment>
<organism evidence="15 16">
    <name type="scientific">Candidatus Beckwithbacteria bacterium CG2_30_44_31</name>
    <dbReference type="NCBI Taxonomy" id="1805035"/>
    <lineage>
        <taxon>Bacteria</taxon>
        <taxon>Candidatus Beckwithiibacteriota</taxon>
    </lineage>
</organism>
<evidence type="ECO:0000256" key="3">
    <source>
        <dbReference type="ARBA" id="ARBA00022555"/>
    </source>
</evidence>
<dbReference type="InterPro" id="IPR046884">
    <property type="entry name" value="MnmA-like_central"/>
</dbReference>
<feature type="region of interest" description="Interaction with target base in tRNA" evidence="12">
    <location>
        <begin position="97"/>
        <end position="99"/>
    </location>
</feature>
<evidence type="ECO:0000256" key="7">
    <source>
        <dbReference type="ARBA" id="ARBA00022840"/>
    </source>
</evidence>
<feature type="binding site" evidence="12">
    <location>
        <position position="126"/>
    </location>
    <ligand>
        <name>ATP</name>
        <dbReference type="ChEBI" id="CHEBI:30616"/>
    </ligand>
</feature>
<keyword evidence="9" id="KW-1015">Disulfide bond</keyword>
<comment type="catalytic activity">
    <reaction evidence="10">
        <text>5-taurinomethyluridine(34) in tRNA + S-sulfanyl-L-cysteinyl-[protein] + AH2 + ATP = 5-taurinomethyl-2-thiouridine(34) in tRNA + L-cysteinyl-[protein] + A + AMP + diphosphate + H(+)</text>
        <dbReference type="Rhea" id="RHEA:47040"/>
        <dbReference type="Rhea" id="RHEA-COMP:10131"/>
        <dbReference type="Rhea" id="RHEA-COMP:11726"/>
        <dbReference type="Rhea" id="RHEA-COMP:11732"/>
        <dbReference type="Rhea" id="RHEA-COMP:11733"/>
        <dbReference type="ChEBI" id="CHEBI:13193"/>
        <dbReference type="ChEBI" id="CHEBI:15378"/>
        <dbReference type="ChEBI" id="CHEBI:17499"/>
        <dbReference type="ChEBI" id="CHEBI:29950"/>
        <dbReference type="ChEBI" id="CHEBI:30616"/>
        <dbReference type="ChEBI" id="CHEBI:33019"/>
        <dbReference type="ChEBI" id="CHEBI:61963"/>
        <dbReference type="ChEBI" id="CHEBI:87171"/>
        <dbReference type="ChEBI" id="CHEBI:87172"/>
        <dbReference type="ChEBI" id="CHEBI:456215"/>
        <dbReference type="EC" id="2.8.1.14"/>
    </reaction>
</comment>
<reference evidence="15 16" key="1">
    <citation type="journal article" date="2016" name="Environ. Microbiol.">
        <title>Genomic resolution of a cold subsurface aquifer community provides metabolic insights for novel microbes adapted to high CO concentrations.</title>
        <authorList>
            <person name="Probst A.J."/>
            <person name="Castelle C.J."/>
            <person name="Singh A."/>
            <person name="Brown C.T."/>
            <person name="Anantharaman K."/>
            <person name="Sharon I."/>
            <person name="Hug L.A."/>
            <person name="Burstein D."/>
            <person name="Emerson J.B."/>
            <person name="Thomas B.C."/>
            <person name="Banfield J.F."/>
        </authorList>
    </citation>
    <scope>NUCLEOTIDE SEQUENCE [LARGE SCALE GENOMIC DNA]</scope>
    <source>
        <strain evidence="15">CG2_30_44_31</strain>
    </source>
</reference>
<dbReference type="AlphaFoldDB" id="A0A1J5AXX9"/>
<feature type="region of interest" description="Interaction with tRNA" evidence="12">
    <location>
        <begin position="174"/>
        <end position="176"/>
    </location>
</feature>
<dbReference type="GO" id="GO:0002143">
    <property type="term" value="P:tRNA wobble position uridine thiolation"/>
    <property type="evidence" value="ECO:0007669"/>
    <property type="project" value="TreeGrafter"/>
</dbReference>
<evidence type="ECO:0000256" key="9">
    <source>
        <dbReference type="ARBA" id="ARBA00023157"/>
    </source>
</evidence>
<comment type="function">
    <text evidence="1">Catalyzes the 2-thiolation of uridine at the wobble position (U34) of mitochondrial tRNA(Lys), tRNA(Glu) and tRNA(Gln). Required for the formation of 5-taurinomethyl-2-thiouridine (tm5s2U) of mitochondrial tRNA(Lys), tRNA(Glu), and tRNA(Gln) at the wobble position. ATP is required to activate the C2 atom of the wobble base.</text>
</comment>
<dbReference type="PANTHER" id="PTHR11933">
    <property type="entry name" value="TRNA 5-METHYLAMINOMETHYL-2-THIOURIDYLATE -METHYLTRANSFERASE"/>
    <property type="match status" value="1"/>
</dbReference>
<evidence type="ECO:0000313" key="15">
    <source>
        <dbReference type="EMBL" id="OIP03917.1"/>
    </source>
</evidence>
<evidence type="ECO:0000256" key="10">
    <source>
        <dbReference type="ARBA" id="ARBA00049564"/>
    </source>
</evidence>
<dbReference type="Pfam" id="PF20258">
    <property type="entry name" value="tRNA_Me_trans_C"/>
    <property type="match status" value="1"/>
</dbReference>
<accession>A0A1J5AXX9</accession>
<gene>
    <name evidence="12" type="primary">mnmA</name>
    <name evidence="15" type="ORF">AUK18_01040</name>
</gene>
<dbReference type="Gene3D" id="2.40.30.10">
    <property type="entry name" value="Translation factors"/>
    <property type="match status" value="1"/>
</dbReference>
<keyword evidence="5 12" id="KW-0819">tRNA processing</keyword>
<comment type="subcellular location">
    <subcellularLocation>
        <location evidence="12">Cytoplasm</location>
    </subcellularLocation>
</comment>
<dbReference type="InterPro" id="IPR046885">
    <property type="entry name" value="MnmA-like_C"/>
</dbReference>
<dbReference type="EMBL" id="MNXQ01000020">
    <property type="protein sequence ID" value="OIP03917.1"/>
    <property type="molecule type" value="Genomic_DNA"/>
</dbReference>
<feature type="site" description="Interaction with tRNA" evidence="12">
    <location>
        <position position="127"/>
    </location>
</feature>
<comment type="caution">
    <text evidence="15">The sequence shown here is derived from an EMBL/GenBank/DDBJ whole genome shotgun (WGS) entry which is preliminary data.</text>
</comment>
<evidence type="ECO:0000256" key="6">
    <source>
        <dbReference type="ARBA" id="ARBA00022741"/>
    </source>
</evidence>
<evidence type="ECO:0000256" key="11">
    <source>
        <dbReference type="ARBA" id="ARBA00051542"/>
    </source>
</evidence>
<comment type="similarity">
    <text evidence="2 12">Belongs to the MnmA/TRMU family.</text>
</comment>
<keyword evidence="4 12" id="KW-0808">Transferase</keyword>
<dbReference type="Pfam" id="PF03054">
    <property type="entry name" value="tRNA_Me_trans"/>
    <property type="match status" value="1"/>
</dbReference>
<evidence type="ECO:0000259" key="14">
    <source>
        <dbReference type="Pfam" id="PF20259"/>
    </source>
</evidence>
<dbReference type="GO" id="GO:0000049">
    <property type="term" value="F:tRNA binding"/>
    <property type="evidence" value="ECO:0007669"/>
    <property type="project" value="UniProtKB-KW"/>
</dbReference>
<dbReference type="GO" id="GO:0103016">
    <property type="term" value="F:tRNA-uridine 2-sulfurtransferase activity"/>
    <property type="evidence" value="ECO:0007669"/>
    <property type="project" value="UniProtKB-EC"/>
</dbReference>
<dbReference type="GO" id="GO:0005737">
    <property type="term" value="C:cytoplasm"/>
    <property type="evidence" value="ECO:0007669"/>
    <property type="project" value="UniProtKB-SubCell"/>
</dbReference>
<feature type="active site" description="Nucleophile" evidence="12">
    <location>
        <position position="102"/>
    </location>
</feature>
<feature type="active site" description="Cysteine persulfide intermediate" evidence="12">
    <location>
        <position position="224"/>
    </location>
</feature>
<feature type="domain" description="tRNA-specific 2-thiouridylase MnmA-like C-terminal" evidence="13">
    <location>
        <begin position="322"/>
        <end position="383"/>
    </location>
</feature>